<dbReference type="SUPFAM" id="SSF47384">
    <property type="entry name" value="Homodimeric domain of signal transducing histidine kinase"/>
    <property type="match status" value="1"/>
</dbReference>
<dbReference type="PROSITE" id="PS50110">
    <property type="entry name" value="RESPONSE_REGULATORY"/>
    <property type="match status" value="1"/>
</dbReference>
<dbReference type="InterPro" id="IPR003594">
    <property type="entry name" value="HATPase_dom"/>
</dbReference>
<dbReference type="EMBL" id="KB908493">
    <property type="protein sequence ID" value="EOA90484.1"/>
    <property type="molecule type" value="Genomic_DNA"/>
</dbReference>
<dbReference type="GO" id="GO:0000155">
    <property type="term" value="F:phosphorelay sensor kinase activity"/>
    <property type="evidence" value="ECO:0007669"/>
    <property type="project" value="InterPro"/>
</dbReference>
<dbReference type="Gene3D" id="3.30.450.20">
    <property type="entry name" value="PAS domain"/>
    <property type="match status" value="1"/>
</dbReference>
<dbReference type="Pfam" id="PF26131">
    <property type="entry name" value="PAS-like"/>
    <property type="match status" value="1"/>
</dbReference>
<evidence type="ECO:0000259" key="4">
    <source>
        <dbReference type="PROSITE" id="PS50109"/>
    </source>
</evidence>
<dbReference type="SUPFAM" id="SSF55785">
    <property type="entry name" value="PYP-like sensor domain (PAS domain)"/>
    <property type="match status" value="1"/>
</dbReference>
<dbReference type="Gene3D" id="3.40.50.2300">
    <property type="match status" value="1"/>
</dbReference>
<name>R0KN18_EXST2</name>
<dbReference type="SUPFAM" id="SSF55874">
    <property type="entry name" value="ATPase domain of HSP90 chaperone/DNA topoisomerase II/histidine kinase"/>
    <property type="match status" value="1"/>
</dbReference>
<dbReference type="Gene3D" id="1.10.287.130">
    <property type="match status" value="1"/>
</dbReference>
<evidence type="ECO:0000259" key="5">
    <source>
        <dbReference type="PROSITE" id="PS50110"/>
    </source>
</evidence>
<dbReference type="HOGENOM" id="CLU_000445_82_4_1"/>
<dbReference type="CDD" id="cd00130">
    <property type="entry name" value="PAS"/>
    <property type="match status" value="1"/>
</dbReference>
<evidence type="ECO:0000313" key="7">
    <source>
        <dbReference type="EMBL" id="EOA90484.1"/>
    </source>
</evidence>
<dbReference type="InterPro" id="IPR003661">
    <property type="entry name" value="HisK_dim/P_dom"/>
</dbReference>
<protein>
    <submittedName>
        <fullName evidence="7">Uncharacterized protein</fullName>
    </submittedName>
</protein>
<dbReference type="InterPro" id="IPR050956">
    <property type="entry name" value="2C_system_His_kinase"/>
</dbReference>
<evidence type="ECO:0000256" key="1">
    <source>
        <dbReference type="ARBA" id="ARBA00022553"/>
    </source>
</evidence>
<dbReference type="eggNOG" id="KOG0519">
    <property type="taxonomic scope" value="Eukaryota"/>
</dbReference>
<dbReference type="Proteomes" id="UP000016935">
    <property type="component" value="Unassembled WGS sequence"/>
</dbReference>
<dbReference type="Pfam" id="PF13188">
    <property type="entry name" value="PAS_8"/>
    <property type="match status" value="1"/>
</dbReference>
<gene>
    <name evidence="7" type="ORF">SETTUDRAFT_37122</name>
</gene>
<evidence type="ECO:0000256" key="3">
    <source>
        <dbReference type="SAM" id="MobiDB-lite"/>
    </source>
</evidence>
<dbReference type="InterPro" id="IPR011006">
    <property type="entry name" value="CheY-like_superfamily"/>
</dbReference>
<feature type="region of interest" description="Disordered" evidence="3">
    <location>
        <begin position="153"/>
        <end position="175"/>
    </location>
</feature>
<evidence type="ECO:0000259" key="6">
    <source>
        <dbReference type="PROSITE" id="PS50112"/>
    </source>
</evidence>
<dbReference type="InterPro" id="IPR058846">
    <property type="entry name" value="PAS-like"/>
</dbReference>
<dbReference type="InterPro" id="IPR001789">
    <property type="entry name" value="Sig_transdc_resp-reg_receiver"/>
</dbReference>
<reference evidence="7 8" key="1">
    <citation type="journal article" date="2012" name="PLoS Pathog.">
        <title>Diverse lifestyles and strategies of plant pathogenesis encoded in the genomes of eighteen Dothideomycetes fungi.</title>
        <authorList>
            <person name="Ohm R.A."/>
            <person name="Feau N."/>
            <person name="Henrissat B."/>
            <person name="Schoch C.L."/>
            <person name="Horwitz B.A."/>
            <person name="Barry K.W."/>
            <person name="Condon B.J."/>
            <person name="Copeland A.C."/>
            <person name="Dhillon B."/>
            <person name="Glaser F."/>
            <person name="Hesse C.N."/>
            <person name="Kosti I."/>
            <person name="LaButti K."/>
            <person name="Lindquist E.A."/>
            <person name="Lucas S."/>
            <person name="Salamov A.A."/>
            <person name="Bradshaw R.E."/>
            <person name="Ciuffetti L."/>
            <person name="Hamelin R.C."/>
            <person name="Kema G.H.J."/>
            <person name="Lawrence C."/>
            <person name="Scott J.A."/>
            <person name="Spatafora J.W."/>
            <person name="Turgeon B.G."/>
            <person name="de Wit P.J.G.M."/>
            <person name="Zhong S."/>
            <person name="Goodwin S.B."/>
            <person name="Grigoriev I.V."/>
        </authorList>
    </citation>
    <scope>NUCLEOTIDE SEQUENCE [LARGE SCALE GENOMIC DNA]</scope>
    <source>
        <strain evidence="8">28A</strain>
    </source>
</reference>
<feature type="region of interest" description="Disordered" evidence="3">
    <location>
        <begin position="1080"/>
        <end position="1116"/>
    </location>
</feature>
<dbReference type="STRING" id="671987.R0KN18"/>
<dbReference type="InterPro" id="IPR035965">
    <property type="entry name" value="PAS-like_dom_sf"/>
</dbReference>
<feature type="domain" description="PAS" evidence="6">
    <location>
        <begin position="636"/>
        <end position="678"/>
    </location>
</feature>
<keyword evidence="8" id="KW-1185">Reference proteome</keyword>
<proteinExistence type="predicted"/>
<dbReference type="InterPro" id="IPR036890">
    <property type="entry name" value="HATPase_C_sf"/>
</dbReference>
<dbReference type="SMART" id="SM00387">
    <property type="entry name" value="HATPase_c"/>
    <property type="match status" value="1"/>
</dbReference>
<dbReference type="Pfam" id="PF00512">
    <property type="entry name" value="HisKA"/>
    <property type="match status" value="1"/>
</dbReference>
<dbReference type="PANTHER" id="PTHR43719:SF30">
    <property type="entry name" value="TWO-COMPONENT SYSTEM RESPONSE REGULATOR"/>
    <property type="match status" value="1"/>
</dbReference>
<dbReference type="RefSeq" id="XP_008021914.1">
    <property type="nucleotide sequence ID" value="XM_008023723.1"/>
</dbReference>
<dbReference type="PANTHER" id="PTHR43719">
    <property type="entry name" value="TWO-COMPONENT HISTIDINE KINASE"/>
    <property type="match status" value="1"/>
</dbReference>
<dbReference type="InterPro" id="IPR004358">
    <property type="entry name" value="Sig_transdc_His_kin-like_C"/>
</dbReference>
<feature type="domain" description="Response regulatory" evidence="5">
    <location>
        <begin position="1123"/>
        <end position="1251"/>
    </location>
</feature>
<dbReference type="Pfam" id="PF02518">
    <property type="entry name" value="HATPase_c"/>
    <property type="match status" value="1"/>
</dbReference>
<organism evidence="7 8">
    <name type="scientific">Exserohilum turcicum (strain 28A)</name>
    <name type="common">Northern leaf blight fungus</name>
    <name type="synonym">Setosphaeria turcica</name>
    <dbReference type="NCBI Taxonomy" id="671987"/>
    <lineage>
        <taxon>Eukaryota</taxon>
        <taxon>Fungi</taxon>
        <taxon>Dikarya</taxon>
        <taxon>Ascomycota</taxon>
        <taxon>Pezizomycotina</taxon>
        <taxon>Dothideomycetes</taxon>
        <taxon>Pleosporomycetidae</taxon>
        <taxon>Pleosporales</taxon>
        <taxon>Pleosporineae</taxon>
        <taxon>Pleosporaceae</taxon>
        <taxon>Exserohilum</taxon>
    </lineage>
</organism>
<dbReference type="CDD" id="cd17546">
    <property type="entry name" value="REC_hyHK_CKI1_RcsC-like"/>
    <property type="match status" value="1"/>
</dbReference>
<dbReference type="PROSITE" id="PS50109">
    <property type="entry name" value="HIS_KIN"/>
    <property type="match status" value="1"/>
</dbReference>
<dbReference type="InterPro" id="IPR000014">
    <property type="entry name" value="PAS"/>
</dbReference>
<keyword evidence="1 2" id="KW-0597">Phosphoprotein</keyword>
<dbReference type="InterPro" id="IPR005467">
    <property type="entry name" value="His_kinase_dom"/>
</dbReference>
<dbReference type="CDD" id="cd00082">
    <property type="entry name" value="HisKA"/>
    <property type="match status" value="1"/>
</dbReference>
<evidence type="ECO:0000313" key="8">
    <source>
        <dbReference type="Proteomes" id="UP000016935"/>
    </source>
</evidence>
<dbReference type="AlphaFoldDB" id="R0KN18"/>
<feature type="domain" description="Histidine kinase" evidence="4">
    <location>
        <begin position="788"/>
        <end position="1060"/>
    </location>
</feature>
<dbReference type="NCBIfam" id="TIGR00229">
    <property type="entry name" value="sensory_box"/>
    <property type="match status" value="1"/>
</dbReference>
<feature type="compositionally biased region" description="Polar residues" evidence="3">
    <location>
        <begin position="1101"/>
        <end position="1116"/>
    </location>
</feature>
<sequence length="1257" mass="141331">MSSPAPAKPPEVALSVHSKEELQDVALHRLNTSTLPQLLEADTRPIFILDIHNDPSGAEHPVKPMFCNFALRKQDQLLSQITGAISHDLEKSHGGATYREFRTWATRTNNFQDSRDISPLTIEFAGFIWSDFCIRPHWRLITGHAIFRNDAQERESLSAPAPRPQQKSLGAPTKDEKKALASAEAIPTRQIIGDVQQPKSSDMTIGPDQEKSYRPTVSAVTLTTPDGAIPDWTVPHPKGILSDHLKFVRSIDWSKTPLGAMNTWSMQFREIVCLVMRNPHPSSVFWGEDMTMLYNEAYRDDVAGDKHPALMGTGFTGPFREMWGTTGPTVRECARTGQSQLKINQLLPILRYGYLEEAFFTWSFVPVFGGTERILGYVQTPPYQHPYFHGTRAWLIDIWVSVYMNAFDTTVESISSRRMELLRYLGERLNATRTVKEFWGRVLEGLSHNDYDIPFALLYSIVDNDDPEQSSSKSPTAGPESTKSCIIEGSIGIPRGREVCPDKFVLEESDNVLVSACLEAIQTLEPKILNVKKGNLPKSLLESVEWRGYRDLSTEAVILPLCPTNSDNVCALLLLGINPRRAYDQEYKTFTEMLNRQISTSLASVLLFEDEVRLSKHAAEVATLQRELLSQQLQLQTSRMRKMTEFSPLGMFLFDPEGRLLEANERYFEMTGHSHKDLGKVWSDDLLVEPSRKACRELWTKIATTHKPASCELQFIKSRSHIKDIDGEPIDYWVLKSSQPELSADGRLISVMGSITDISHLKWAQGLQERRLREAEEAKRQQNEFIDMTSHEMRNPLSAILICADDIRDTLALHPFSCDEDRDMANDCIEAAKNIALCVQHQKSIVDDILTVSKLDSNLLRMSPIPSQPIVLVQRSMAMSVRFRPEAEAKDIDFKFEPHPSLRELDIDWVLLDSGRLMQIIVNLITNAIKFTHDRRVRIITVHVSARANKPDFDPAKGFDFVPPRIKVKDFGNGEDWGSGEPLFLLFQVQDTGCGLTPEQKTLLFEKFAQASPRTHCKYGGSGLGLFIARRLAELHGGQVGCSSEAGVGSTFGIYLKCKRMMPQDVRLPEDATQKPLEAEYTVSPRKALRTSPKAGHQRLKSTSISHSIQASNQQNSKEKTLHVLIVEDNLLNQRLLCKQLKKAGCIVSTADNGVHALKHLANTRFCVANGTPLTIILMDCEMPEMDGLTCCKRIREMERHGQITGHVPIIAVTANIRGAQIDEARQSGMDDVIGKPFRVPDLLAKMRGLLRRLEEG</sequence>
<dbReference type="PROSITE" id="PS50112">
    <property type="entry name" value="PAS"/>
    <property type="match status" value="1"/>
</dbReference>
<dbReference type="GeneID" id="19404219"/>
<dbReference type="OrthoDB" id="303614at2759"/>
<dbReference type="InterPro" id="IPR036097">
    <property type="entry name" value="HisK_dim/P_sf"/>
</dbReference>
<reference evidence="7 8" key="2">
    <citation type="journal article" date="2013" name="PLoS Genet.">
        <title>Comparative genome structure, secondary metabolite, and effector coding capacity across Cochliobolus pathogens.</title>
        <authorList>
            <person name="Condon B.J."/>
            <person name="Leng Y."/>
            <person name="Wu D."/>
            <person name="Bushley K.E."/>
            <person name="Ohm R.A."/>
            <person name="Otillar R."/>
            <person name="Martin J."/>
            <person name="Schackwitz W."/>
            <person name="Grimwood J."/>
            <person name="MohdZainudin N."/>
            <person name="Xue C."/>
            <person name="Wang R."/>
            <person name="Manning V.A."/>
            <person name="Dhillon B."/>
            <person name="Tu Z.J."/>
            <person name="Steffenson B.J."/>
            <person name="Salamov A."/>
            <person name="Sun H."/>
            <person name="Lowry S."/>
            <person name="LaButti K."/>
            <person name="Han J."/>
            <person name="Copeland A."/>
            <person name="Lindquist E."/>
            <person name="Barry K."/>
            <person name="Schmutz J."/>
            <person name="Baker S.E."/>
            <person name="Ciuffetti L.M."/>
            <person name="Grigoriev I.V."/>
            <person name="Zhong S."/>
            <person name="Turgeon B.G."/>
        </authorList>
    </citation>
    <scope>NUCLEOTIDE SEQUENCE [LARGE SCALE GENOMIC DNA]</scope>
    <source>
        <strain evidence="8">28A</strain>
    </source>
</reference>
<dbReference type="SMART" id="SM00448">
    <property type="entry name" value="REC"/>
    <property type="match status" value="1"/>
</dbReference>
<dbReference type="SUPFAM" id="SSF52172">
    <property type="entry name" value="CheY-like"/>
    <property type="match status" value="1"/>
</dbReference>
<accession>R0KN18</accession>
<dbReference type="SMART" id="SM00388">
    <property type="entry name" value="HisKA"/>
    <property type="match status" value="1"/>
</dbReference>
<dbReference type="Pfam" id="PF00072">
    <property type="entry name" value="Response_reg"/>
    <property type="match status" value="1"/>
</dbReference>
<feature type="modified residue" description="4-aspartylphosphate" evidence="2">
    <location>
        <position position="1180"/>
    </location>
</feature>
<evidence type="ECO:0000256" key="2">
    <source>
        <dbReference type="PROSITE-ProRule" id="PRU00169"/>
    </source>
</evidence>
<dbReference type="Gene3D" id="3.30.565.10">
    <property type="entry name" value="Histidine kinase-like ATPase, C-terminal domain"/>
    <property type="match status" value="1"/>
</dbReference>
<dbReference type="PRINTS" id="PR00344">
    <property type="entry name" value="BCTRLSENSOR"/>
</dbReference>